<feature type="non-terminal residue" evidence="2">
    <location>
        <position position="62"/>
    </location>
</feature>
<evidence type="ECO:0000313" key="2">
    <source>
        <dbReference type="EMBL" id="KXJ89766.1"/>
    </source>
</evidence>
<reference evidence="3" key="1">
    <citation type="submission" date="2016-02" db="EMBL/GenBank/DDBJ databases">
        <title>Draft genome sequence of Microdochium bolleyi, a fungal endophyte of beachgrass.</title>
        <authorList>
            <consortium name="DOE Joint Genome Institute"/>
            <person name="David A.S."/>
            <person name="May G."/>
            <person name="Haridas S."/>
            <person name="Lim J."/>
            <person name="Wang M."/>
            <person name="Labutti K."/>
            <person name="Lipzen A."/>
            <person name="Barry K."/>
            <person name="Grigoriev I.V."/>
        </authorList>
    </citation>
    <scope>NUCLEOTIDE SEQUENCE [LARGE SCALE GENOMIC DNA]</scope>
    <source>
        <strain evidence="3">J235TASD1</strain>
    </source>
</reference>
<gene>
    <name evidence="2" type="ORF">Micbo1qcDRAFT_165117</name>
</gene>
<protein>
    <submittedName>
        <fullName evidence="2">Uncharacterized protein</fullName>
    </submittedName>
</protein>
<dbReference type="EMBL" id="KQ964254">
    <property type="protein sequence ID" value="KXJ89766.1"/>
    <property type="molecule type" value="Genomic_DNA"/>
</dbReference>
<proteinExistence type="predicted"/>
<name>A0A136IYD9_9PEZI</name>
<dbReference type="InParanoid" id="A0A136IYD9"/>
<dbReference type="AlphaFoldDB" id="A0A136IYD9"/>
<dbReference type="Proteomes" id="UP000070501">
    <property type="component" value="Unassembled WGS sequence"/>
</dbReference>
<feature type="chain" id="PRO_5007293266" evidence="1">
    <location>
        <begin position="21"/>
        <end position="62"/>
    </location>
</feature>
<evidence type="ECO:0000256" key="1">
    <source>
        <dbReference type="SAM" id="SignalP"/>
    </source>
</evidence>
<sequence>MGSLAPTLSFLLLFLPVVVSLGGCHTSNRPPLIGATLNIPGVSRRQTLLDAWSTQASRDSRR</sequence>
<organism evidence="2 3">
    <name type="scientific">Microdochium bolleyi</name>
    <dbReference type="NCBI Taxonomy" id="196109"/>
    <lineage>
        <taxon>Eukaryota</taxon>
        <taxon>Fungi</taxon>
        <taxon>Dikarya</taxon>
        <taxon>Ascomycota</taxon>
        <taxon>Pezizomycotina</taxon>
        <taxon>Sordariomycetes</taxon>
        <taxon>Xylariomycetidae</taxon>
        <taxon>Xylariales</taxon>
        <taxon>Microdochiaceae</taxon>
        <taxon>Microdochium</taxon>
    </lineage>
</organism>
<accession>A0A136IYD9</accession>
<feature type="signal peptide" evidence="1">
    <location>
        <begin position="1"/>
        <end position="20"/>
    </location>
</feature>
<evidence type="ECO:0000313" key="3">
    <source>
        <dbReference type="Proteomes" id="UP000070501"/>
    </source>
</evidence>
<keyword evidence="3" id="KW-1185">Reference proteome</keyword>
<keyword evidence="1" id="KW-0732">Signal</keyword>